<protein>
    <submittedName>
        <fullName evidence="3">FG-GAP repeat domain-containing protein</fullName>
    </submittedName>
</protein>
<dbReference type="EMBL" id="JBHTRV010000004">
    <property type="protein sequence ID" value="MFE5979616.1"/>
    <property type="molecule type" value="Genomic_DNA"/>
</dbReference>
<comment type="caution">
    <text evidence="3">The sequence shown here is derived from an EMBL/GenBank/DDBJ whole genome shotgun (WGS) entry which is preliminary data.</text>
</comment>
<dbReference type="Gene3D" id="2.115.10.10">
    <property type="entry name" value="Tachylectin 2"/>
    <property type="match status" value="1"/>
</dbReference>
<dbReference type="InterPro" id="IPR013517">
    <property type="entry name" value="FG-GAP"/>
</dbReference>
<sequence length="313" mass="33368">MSTINRRRRAIGRAVGTAAVAVAMAATAGTAFAAGDPAAAAERTRAEAERRAEGARALAEADAPVLTPTFSMSAVDKRTSNLYLYFSDGAGGFEPRYDVGVSFAGFADSIRVDVDNDGWSDGGWSLFTDGRLTYSWIDDDLQSHQYDIGTGWNIYTKVLSPGSLGGAPEADLIAVDKAGVLWQYLSYPEGKLTPRQRLGGGWGQYTQVEGQGDLTGDGKPDIVARDTSGVLWLYKGTGDYKAPFTARTKVGGGWNAFDRILSLGDLDKDGVSDLIARKPNGELFRYSGTGSATGALYKPPVKIGYGFQVYNLL</sequence>
<keyword evidence="1 2" id="KW-0732">Signal</keyword>
<evidence type="ECO:0000256" key="2">
    <source>
        <dbReference type="SAM" id="SignalP"/>
    </source>
</evidence>
<evidence type="ECO:0000313" key="3">
    <source>
        <dbReference type="EMBL" id="MFE5979616.1"/>
    </source>
</evidence>
<feature type="chain" id="PRO_5047070442" evidence="2">
    <location>
        <begin position="34"/>
        <end position="313"/>
    </location>
</feature>
<dbReference type="RefSeq" id="WP_386251889.1">
    <property type="nucleotide sequence ID" value="NZ_JBHTRV010000004.1"/>
</dbReference>
<dbReference type="PANTHER" id="PTHR46580:SF4">
    <property type="entry name" value="ATP_GTP-BINDING PROTEIN"/>
    <property type="match status" value="1"/>
</dbReference>
<dbReference type="InterPro" id="IPR028994">
    <property type="entry name" value="Integrin_alpha_N"/>
</dbReference>
<dbReference type="Proteomes" id="UP001600424">
    <property type="component" value="Unassembled WGS sequence"/>
</dbReference>
<keyword evidence="4" id="KW-1185">Reference proteome</keyword>
<feature type="signal peptide" evidence="2">
    <location>
        <begin position="1"/>
        <end position="33"/>
    </location>
</feature>
<evidence type="ECO:0000256" key="1">
    <source>
        <dbReference type="ARBA" id="ARBA00022729"/>
    </source>
</evidence>
<organism evidence="3 4">
    <name type="scientific">Streptomyces wedmorensis</name>
    <dbReference type="NCBI Taxonomy" id="43759"/>
    <lineage>
        <taxon>Bacteria</taxon>
        <taxon>Bacillati</taxon>
        <taxon>Actinomycetota</taxon>
        <taxon>Actinomycetes</taxon>
        <taxon>Kitasatosporales</taxon>
        <taxon>Streptomycetaceae</taxon>
        <taxon>Streptomyces</taxon>
    </lineage>
</organism>
<dbReference type="SUPFAM" id="SSF69318">
    <property type="entry name" value="Integrin alpha N-terminal domain"/>
    <property type="match status" value="1"/>
</dbReference>
<proteinExistence type="predicted"/>
<dbReference type="Pfam" id="PF13517">
    <property type="entry name" value="FG-GAP_3"/>
    <property type="match status" value="1"/>
</dbReference>
<dbReference type="PANTHER" id="PTHR46580">
    <property type="entry name" value="SENSOR KINASE-RELATED"/>
    <property type="match status" value="1"/>
</dbReference>
<reference evidence="3 4" key="1">
    <citation type="submission" date="2024-09" db="EMBL/GenBank/DDBJ databases">
        <title>The Natural Products Discovery Center: Release of the First 8490 Sequenced Strains for Exploring Actinobacteria Biosynthetic Diversity.</title>
        <authorList>
            <person name="Kalkreuter E."/>
            <person name="Kautsar S.A."/>
            <person name="Yang D."/>
            <person name="Bader C.D."/>
            <person name="Teijaro C.N."/>
            <person name="Fluegel L."/>
            <person name="Davis C.M."/>
            <person name="Simpson J.R."/>
            <person name="Lauterbach L."/>
            <person name="Steele A.D."/>
            <person name="Gui C."/>
            <person name="Meng S."/>
            <person name="Li G."/>
            <person name="Viehrig K."/>
            <person name="Ye F."/>
            <person name="Su P."/>
            <person name="Kiefer A.F."/>
            <person name="Nichols A."/>
            <person name="Cepeda A.J."/>
            <person name="Yan W."/>
            <person name="Fan B."/>
            <person name="Jiang Y."/>
            <person name="Adhikari A."/>
            <person name="Zheng C.-J."/>
            <person name="Schuster L."/>
            <person name="Cowan T.M."/>
            <person name="Smanski M.J."/>
            <person name="Chevrette M.G."/>
            <person name="De Carvalho L.P.S."/>
            <person name="Shen B."/>
        </authorList>
    </citation>
    <scope>NUCLEOTIDE SEQUENCE [LARGE SCALE GENOMIC DNA]</scope>
    <source>
        <strain evidence="3 4">NPDC056472</strain>
    </source>
</reference>
<gene>
    <name evidence="3" type="ORF">ACFQ63_07885</name>
</gene>
<dbReference type="PROSITE" id="PS51318">
    <property type="entry name" value="TAT"/>
    <property type="match status" value="1"/>
</dbReference>
<dbReference type="InterPro" id="IPR006311">
    <property type="entry name" value="TAT_signal"/>
</dbReference>
<evidence type="ECO:0000313" key="4">
    <source>
        <dbReference type="Proteomes" id="UP001600424"/>
    </source>
</evidence>
<name>A0ABW6IPV3_STRWE</name>
<accession>A0ABW6IPV3</accession>